<dbReference type="AlphaFoldDB" id="A0A1H9LGW9"/>
<dbReference type="EMBL" id="FOFZ01000007">
    <property type="protein sequence ID" value="SER10731.1"/>
    <property type="molecule type" value="Genomic_DNA"/>
</dbReference>
<accession>A0A1H9LGW9</accession>
<evidence type="ECO:0000313" key="2">
    <source>
        <dbReference type="Proteomes" id="UP000183658"/>
    </source>
</evidence>
<sequence length="35" mass="4037">MHLSFELPDPTVLYDRVGDLEAEIEYIKSTIKAKN</sequence>
<name>A0A1H9LGW9_FLAFI</name>
<keyword evidence="2" id="KW-1185">Reference proteome</keyword>
<proteinExistence type="predicted"/>
<gene>
    <name evidence="1" type="ORF">SAMN05444355_10732</name>
</gene>
<protein>
    <submittedName>
        <fullName evidence="1">Uncharacterized protein</fullName>
    </submittedName>
</protein>
<organism evidence="1 2">
    <name type="scientific">Flavobacterium frigoris</name>
    <dbReference type="NCBI Taxonomy" id="229204"/>
    <lineage>
        <taxon>Bacteria</taxon>
        <taxon>Pseudomonadati</taxon>
        <taxon>Bacteroidota</taxon>
        <taxon>Flavobacteriia</taxon>
        <taxon>Flavobacteriales</taxon>
        <taxon>Flavobacteriaceae</taxon>
        <taxon>Flavobacterium</taxon>
    </lineage>
</organism>
<reference evidence="2" key="1">
    <citation type="submission" date="2016-10" db="EMBL/GenBank/DDBJ databases">
        <authorList>
            <person name="Varghese N."/>
            <person name="Submissions S."/>
        </authorList>
    </citation>
    <scope>NUCLEOTIDE SEQUENCE [LARGE SCALE GENOMIC DNA]</scope>
    <source>
        <strain evidence="2">DSM 15719</strain>
    </source>
</reference>
<evidence type="ECO:0000313" key="1">
    <source>
        <dbReference type="EMBL" id="SER10731.1"/>
    </source>
</evidence>
<dbReference type="Proteomes" id="UP000183658">
    <property type="component" value="Unassembled WGS sequence"/>
</dbReference>